<dbReference type="EMBL" id="JAWZYT010000201">
    <property type="protein sequence ID" value="KAK4326763.1"/>
    <property type="molecule type" value="Genomic_DNA"/>
</dbReference>
<dbReference type="EMBL" id="JAWZYT010000201">
    <property type="protein sequence ID" value="KAK4326751.1"/>
    <property type="molecule type" value="Genomic_DNA"/>
</dbReference>
<name>A0AAE1UJ44_9EUCA</name>
<reference evidence="2" key="1">
    <citation type="submission" date="2023-11" db="EMBL/GenBank/DDBJ databases">
        <title>Genome assemblies of two species of porcelain crab, Petrolisthes cinctipes and Petrolisthes manimaculis (Anomura: Porcellanidae).</title>
        <authorList>
            <person name="Angst P."/>
        </authorList>
    </citation>
    <scope>NUCLEOTIDE SEQUENCE</scope>
    <source>
        <strain evidence="2">PB745_02</strain>
        <tissue evidence="2">Gill</tissue>
    </source>
</reference>
<gene>
    <name evidence="1" type="ORF">Pmani_002768</name>
    <name evidence="2" type="ORF">Pmani_002780</name>
</gene>
<sequence>MVGRELVWSTAGLGWAGCNAGFTPVRLAGYLFDRHTYRDVSSDVTAPTTDKSEEIDWTDQAVRHSISRKKQ</sequence>
<evidence type="ECO:0000313" key="3">
    <source>
        <dbReference type="Proteomes" id="UP001292094"/>
    </source>
</evidence>
<evidence type="ECO:0000313" key="2">
    <source>
        <dbReference type="EMBL" id="KAK4326763.1"/>
    </source>
</evidence>
<dbReference type="Proteomes" id="UP001292094">
    <property type="component" value="Unassembled WGS sequence"/>
</dbReference>
<comment type="caution">
    <text evidence="2">The sequence shown here is derived from an EMBL/GenBank/DDBJ whole genome shotgun (WGS) entry which is preliminary data.</text>
</comment>
<protein>
    <submittedName>
        <fullName evidence="2">Uncharacterized protein</fullName>
    </submittedName>
</protein>
<dbReference type="PROSITE" id="PS51257">
    <property type="entry name" value="PROKAR_LIPOPROTEIN"/>
    <property type="match status" value="1"/>
</dbReference>
<keyword evidence="3" id="KW-1185">Reference proteome</keyword>
<accession>A0AAE1UJ44</accession>
<proteinExistence type="predicted"/>
<organism evidence="2 3">
    <name type="scientific">Petrolisthes manimaculis</name>
    <dbReference type="NCBI Taxonomy" id="1843537"/>
    <lineage>
        <taxon>Eukaryota</taxon>
        <taxon>Metazoa</taxon>
        <taxon>Ecdysozoa</taxon>
        <taxon>Arthropoda</taxon>
        <taxon>Crustacea</taxon>
        <taxon>Multicrustacea</taxon>
        <taxon>Malacostraca</taxon>
        <taxon>Eumalacostraca</taxon>
        <taxon>Eucarida</taxon>
        <taxon>Decapoda</taxon>
        <taxon>Pleocyemata</taxon>
        <taxon>Anomura</taxon>
        <taxon>Galatheoidea</taxon>
        <taxon>Porcellanidae</taxon>
        <taxon>Petrolisthes</taxon>
    </lineage>
</organism>
<dbReference type="AlphaFoldDB" id="A0AAE1UJ44"/>
<evidence type="ECO:0000313" key="1">
    <source>
        <dbReference type="EMBL" id="KAK4326751.1"/>
    </source>
</evidence>